<dbReference type="PANTHER" id="PTHR43804">
    <property type="entry name" value="LD18447P"/>
    <property type="match status" value="1"/>
</dbReference>
<dbReference type="Gene3D" id="3.30.70.1660">
    <property type="match status" value="1"/>
</dbReference>
<proteinExistence type="predicted"/>
<evidence type="ECO:0008006" key="2">
    <source>
        <dbReference type="Google" id="ProtNLM"/>
    </source>
</evidence>
<reference evidence="1" key="1">
    <citation type="submission" date="2020-07" db="EMBL/GenBank/DDBJ databases">
        <authorList>
            <person name="Lin J."/>
        </authorList>
    </citation>
    <scope>NUCLEOTIDE SEQUENCE</scope>
</reference>
<gene>
    <name evidence="1" type="ORF">CB5_LOCUS28660</name>
</gene>
<dbReference type="InterPro" id="IPR045853">
    <property type="entry name" value="Pep_chain_release_fac_I_sf"/>
</dbReference>
<name>A0A6V7QQK4_ANACO</name>
<dbReference type="AlphaFoldDB" id="A0A6V7QQK4"/>
<dbReference type="GO" id="GO:0009658">
    <property type="term" value="P:chloroplast organization"/>
    <property type="evidence" value="ECO:0007669"/>
    <property type="project" value="TreeGrafter"/>
</dbReference>
<dbReference type="PANTHER" id="PTHR43804:SF8">
    <property type="entry name" value="PEPTIDE CHAIN RELEASE FACTOR APG3, CHLOROPLASTIC"/>
    <property type="match status" value="1"/>
</dbReference>
<protein>
    <recommendedName>
        <fullName evidence="2">Peptide chain release factor 1</fullName>
    </recommendedName>
</protein>
<dbReference type="InterPro" id="IPR050057">
    <property type="entry name" value="Prokaryotic/Mito_RF"/>
</dbReference>
<sequence length="126" mass="14467">MIHHYMISDTVLTQESKSYILMKIGNGQEHLTSPIISLEWYEIKVREQQESLRNQRKLQVGTGARAEKIRTYNYKDNRVTDHRLKMNFELTSFLSGDIETAVQACAAMEQKELLEEMAESVGATAT</sequence>
<dbReference type="FunFam" id="3.30.70.1660:FF:000014">
    <property type="entry name" value="Peptide chain release factor 1"/>
    <property type="match status" value="1"/>
</dbReference>
<accession>A0A6V7QQK4</accession>
<dbReference type="GO" id="GO:0009507">
    <property type="term" value="C:chloroplast"/>
    <property type="evidence" value="ECO:0007669"/>
    <property type="project" value="TreeGrafter"/>
</dbReference>
<dbReference type="SUPFAM" id="SSF75620">
    <property type="entry name" value="Release factor"/>
    <property type="match status" value="1"/>
</dbReference>
<organism evidence="1">
    <name type="scientific">Ananas comosus var. bracteatus</name>
    <name type="common">red pineapple</name>
    <dbReference type="NCBI Taxonomy" id="296719"/>
    <lineage>
        <taxon>Eukaryota</taxon>
        <taxon>Viridiplantae</taxon>
        <taxon>Streptophyta</taxon>
        <taxon>Embryophyta</taxon>
        <taxon>Tracheophyta</taxon>
        <taxon>Spermatophyta</taxon>
        <taxon>Magnoliopsida</taxon>
        <taxon>Liliopsida</taxon>
        <taxon>Poales</taxon>
        <taxon>Bromeliaceae</taxon>
        <taxon>Bromelioideae</taxon>
        <taxon>Ananas</taxon>
    </lineage>
</organism>
<dbReference type="GO" id="GO:0010027">
    <property type="term" value="P:thylakoid membrane organization"/>
    <property type="evidence" value="ECO:0007669"/>
    <property type="project" value="TreeGrafter"/>
</dbReference>
<dbReference type="EMBL" id="CAJEUB010000003">
    <property type="protein sequence ID" value="CAD1845449.1"/>
    <property type="molecule type" value="Genomic_DNA"/>
</dbReference>
<dbReference type="GO" id="GO:0032544">
    <property type="term" value="P:plastid translation"/>
    <property type="evidence" value="ECO:0007669"/>
    <property type="project" value="TreeGrafter"/>
</dbReference>
<evidence type="ECO:0000313" key="1">
    <source>
        <dbReference type="EMBL" id="CAD1845449.1"/>
    </source>
</evidence>